<organism evidence="2 3">
    <name type="scientific">Cellulosimicrobium composti</name>
    <dbReference type="NCBI Taxonomy" id="2672572"/>
    <lineage>
        <taxon>Bacteria</taxon>
        <taxon>Bacillati</taxon>
        <taxon>Actinomycetota</taxon>
        <taxon>Actinomycetes</taxon>
        <taxon>Micrococcales</taxon>
        <taxon>Promicromonosporaceae</taxon>
        <taxon>Cellulosimicrobium</taxon>
    </lineage>
</organism>
<accession>A0A6N7ZLB2</accession>
<protein>
    <submittedName>
        <fullName evidence="2">Uncharacterized protein</fullName>
    </submittedName>
</protein>
<comment type="caution">
    <text evidence="2">The sequence shown here is derived from an EMBL/GenBank/DDBJ whole genome shotgun (WGS) entry which is preliminary data.</text>
</comment>
<name>A0A6N7ZLB2_9MICO</name>
<proteinExistence type="predicted"/>
<sequence>MADDKRTALLSQLDAIDAERSRAVTRLVSLGESASRVSELLEVEPREVRRLRALSDSDDAPPLPTSAPSGESFGEGSQGDGVRHDLAGVEG</sequence>
<dbReference type="EMBL" id="WMKA01000038">
    <property type="protein sequence ID" value="MTG90130.1"/>
    <property type="molecule type" value="Genomic_DNA"/>
</dbReference>
<gene>
    <name evidence="2" type="ORF">GJV82_14415</name>
</gene>
<dbReference type="Proteomes" id="UP000440668">
    <property type="component" value="Unassembled WGS sequence"/>
</dbReference>
<dbReference type="AlphaFoldDB" id="A0A6N7ZLB2"/>
<evidence type="ECO:0000256" key="1">
    <source>
        <dbReference type="SAM" id="MobiDB-lite"/>
    </source>
</evidence>
<evidence type="ECO:0000313" key="3">
    <source>
        <dbReference type="Proteomes" id="UP000440668"/>
    </source>
</evidence>
<reference evidence="2 3" key="1">
    <citation type="submission" date="2019-11" db="EMBL/GenBank/DDBJ databases">
        <title>Cellulosimicrobium composti sp. nov. isolated from a compost.</title>
        <authorList>
            <person name="Yang Y."/>
        </authorList>
    </citation>
    <scope>NUCLEOTIDE SEQUENCE [LARGE SCALE GENOMIC DNA]</scope>
    <source>
        <strain evidence="2 3">BIT-GX5</strain>
    </source>
</reference>
<evidence type="ECO:0000313" key="2">
    <source>
        <dbReference type="EMBL" id="MTG90130.1"/>
    </source>
</evidence>
<feature type="compositionally biased region" description="Basic and acidic residues" evidence="1">
    <location>
        <begin position="81"/>
        <end position="91"/>
    </location>
</feature>
<dbReference type="RefSeq" id="WP_155099714.1">
    <property type="nucleotide sequence ID" value="NZ_WMKA01000038.1"/>
</dbReference>
<feature type="region of interest" description="Disordered" evidence="1">
    <location>
        <begin position="52"/>
        <end position="91"/>
    </location>
</feature>